<proteinExistence type="predicted"/>
<sequence>MPNNEIPYYRRFQQIWDPTRIDGRTREACTRCRERRAKCDGQKPCRRCRNVNARDECQYITPKYEEREERYSKQQMLGVELLQEVTTLQRLMDELEVEIQMRAQITAIPVSLDSEEESNDSLEDAAQELNVQEQFLPEPGKWDITLSKSGISIQTDIRNIHQLSQLLTRIASSLDIRRNPSVFSRPIGTKAMTMKLTVQWPRWHEQQYNTGLMFLEDFSTPHPNVLDIAQDIEQDLLDIILLQVVNCSPSHRRNCCEGFISRTNAKKHQTANYTALRYAVGALHSQHVLAHHSGHISARLPVSLAVADCGCHLAELYFVKARDLLIDDILGSEPGDLNINTVDTLNALVAFLLSNCRFIQGSVYLAMAIRVAVQLDYHTAIRNSNKIVVDVAEIEKAMVWNFLACMDQALAKLIKIPPHTTIEDTYLNLLGITIRLPDDISEERRQQIDGSIYMARHSAIDREVLDTWWGEDALDPTEKDLDRFREVYERWQDELPPNLRIDAISFKSRNSFLRVINFQIVHYLSLQELYMPFLPSVHPNPSSLSPGLRQKVERLYSEAVIISQRLTLSFFKNGGCGYPAPTSSLPPSYYPSSSNGHIRLAKSENPEIAKKHRAWVAWIIKTVRGTNEYAKKHPYCFLWVKHLEKFARAEGIDMNEDSIINLDENFYLPVKIPGVGW</sequence>
<dbReference type="GO" id="GO:0008270">
    <property type="term" value="F:zinc ion binding"/>
    <property type="evidence" value="ECO:0007669"/>
    <property type="project" value="InterPro"/>
</dbReference>
<dbReference type="AlphaFoldDB" id="A0A433Q5K2"/>
<evidence type="ECO:0000256" key="2">
    <source>
        <dbReference type="ARBA" id="ARBA00022723"/>
    </source>
</evidence>
<feature type="domain" description="Zn(2)-C6 fungal-type" evidence="6">
    <location>
        <begin position="28"/>
        <end position="59"/>
    </location>
</feature>
<organism evidence="7 8">
    <name type="scientific">Jimgerdemannia flammicorona</name>
    <dbReference type="NCBI Taxonomy" id="994334"/>
    <lineage>
        <taxon>Eukaryota</taxon>
        <taxon>Fungi</taxon>
        <taxon>Fungi incertae sedis</taxon>
        <taxon>Mucoromycota</taxon>
        <taxon>Mucoromycotina</taxon>
        <taxon>Endogonomycetes</taxon>
        <taxon>Endogonales</taxon>
        <taxon>Endogonaceae</taxon>
        <taxon>Jimgerdemannia</taxon>
    </lineage>
</organism>
<dbReference type="Pfam" id="PF00172">
    <property type="entry name" value="Zn_clus"/>
    <property type="match status" value="1"/>
</dbReference>
<dbReference type="PROSITE" id="PS50048">
    <property type="entry name" value="ZN2_CY6_FUNGAL_2"/>
    <property type="match status" value="1"/>
</dbReference>
<protein>
    <recommendedName>
        <fullName evidence="6">Zn(2)-C6 fungal-type domain-containing protein</fullName>
    </recommendedName>
</protein>
<gene>
    <name evidence="7" type="ORF">BC938DRAFT_472703</name>
</gene>
<accession>A0A433Q5K2</accession>
<dbReference type="CDD" id="cd00067">
    <property type="entry name" value="GAL4"/>
    <property type="match status" value="1"/>
</dbReference>
<keyword evidence="4" id="KW-0539">Nucleus</keyword>
<evidence type="ECO:0000259" key="6">
    <source>
        <dbReference type="PROSITE" id="PS50048"/>
    </source>
</evidence>
<reference evidence="7 8" key="1">
    <citation type="journal article" date="2018" name="New Phytol.">
        <title>Phylogenomics of Endogonaceae and evolution of mycorrhizas within Mucoromycota.</title>
        <authorList>
            <person name="Chang Y."/>
            <person name="Desiro A."/>
            <person name="Na H."/>
            <person name="Sandor L."/>
            <person name="Lipzen A."/>
            <person name="Clum A."/>
            <person name="Barry K."/>
            <person name="Grigoriev I.V."/>
            <person name="Martin F.M."/>
            <person name="Stajich J.E."/>
            <person name="Smith M.E."/>
            <person name="Bonito G."/>
            <person name="Spatafora J.W."/>
        </authorList>
    </citation>
    <scope>NUCLEOTIDE SEQUENCE [LARGE SCALE GENOMIC DNA]</scope>
    <source>
        <strain evidence="7 8">AD002</strain>
    </source>
</reference>
<evidence type="ECO:0000313" key="7">
    <source>
        <dbReference type="EMBL" id="RUS25048.1"/>
    </source>
</evidence>
<dbReference type="GO" id="GO:0003677">
    <property type="term" value="F:DNA binding"/>
    <property type="evidence" value="ECO:0007669"/>
    <property type="project" value="UniProtKB-KW"/>
</dbReference>
<dbReference type="InterPro" id="IPR001138">
    <property type="entry name" value="Zn2Cys6_DnaBD"/>
</dbReference>
<evidence type="ECO:0000256" key="4">
    <source>
        <dbReference type="ARBA" id="ARBA00023242"/>
    </source>
</evidence>
<evidence type="ECO:0000256" key="3">
    <source>
        <dbReference type="ARBA" id="ARBA00023125"/>
    </source>
</evidence>
<dbReference type="GO" id="GO:0005634">
    <property type="term" value="C:nucleus"/>
    <property type="evidence" value="ECO:0007669"/>
    <property type="project" value="UniProtKB-SubCell"/>
</dbReference>
<evidence type="ECO:0000256" key="1">
    <source>
        <dbReference type="ARBA" id="ARBA00004123"/>
    </source>
</evidence>
<name>A0A433Q5K2_9FUNG</name>
<evidence type="ECO:0000313" key="8">
    <source>
        <dbReference type="Proteomes" id="UP000274822"/>
    </source>
</evidence>
<dbReference type="EMBL" id="RBNJ01014124">
    <property type="protein sequence ID" value="RUS25048.1"/>
    <property type="molecule type" value="Genomic_DNA"/>
</dbReference>
<dbReference type="InterPro" id="IPR036864">
    <property type="entry name" value="Zn2-C6_fun-type_DNA-bd_sf"/>
</dbReference>
<feature type="coiled-coil region" evidence="5">
    <location>
        <begin position="78"/>
        <end position="132"/>
    </location>
</feature>
<dbReference type="PANTHER" id="PTHR46910:SF3">
    <property type="entry name" value="HALOTOLERANCE PROTEIN 9-RELATED"/>
    <property type="match status" value="1"/>
</dbReference>
<keyword evidence="2" id="KW-0479">Metal-binding</keyword>
<comment type="subcellular location">
    <subcellularLocation>
        <location evidence="1">Nucleus</location>
    </subcellularLocation>
</comment>
<dbReference type="CDD" id="cd12148">
    <property type="entry name" value="fungal_TF_MHR"/>
    <property type="match status" value="1"/>
</dbReference>
<keyword evidence="8" id="KW-1185">Reference proteome</keyword>
<comment type="caution">
    <text evidence="7">The sequence shown here is derived from an EMBL/GenBank/DDBJ whole genome shotgun (WGS) entry which is preliminary data.</text>
</comment>
<dbReference type="GO" id="GO:0000981">
    <property type="term" value="F:DNA-binding transcription factor activity, RNA polymerase II-specific"/>
    <property type="evidence" value="ECO:0007669"/>
    <property type="project" value="InterPro"/>
</dbReference>
<keyword evidence="5" id="KW-0175">Coiled coil</keyword>
<dbReference type="SMART" id="SM00066">
    <property type="entry name" value="GAL4"/>
    <property type="match status" value="1"/>
</dbReference>
<dbReference type="SUPFAM" id="SSF57701">
    <property type="entry name" value="Zn2/Cys6 DNA-binding domain"/>
    <property type="match status" value="1"/>
</dbReference>
<dbReference type="InterPro" id="IPR050987">
    <property type="entry name" value="AtrR-like"/>
</dbReference>
<evidence type="ECO:0000256" key="5">
    <source>
        <dbReference type="SAM" id="Coils"/>
    </source>
</evidence>
<keyword evidence="3" id="KW-0238">DNA-binding</keyword>
<dbReference type="Proteomes" id="UP000274822">
    <property type="component" value="Unassembled WGS sequence"/>
</dbReference>
<dbReference type="Gene3D" id="4.10.240.10">
    <property type="entry name" value="Zn(2)-C6 fungal-type DNA-binding domain"/>
    <property type="match status" value="1"/>
</dbReference>
<dbReference type="PROSITE" id="PS00463">
    <property type="entry name" value="ZN2_CY6_FUNGAL_1"/>
    <property type="match status" value="1"/>
</dbReference>
<dbReference type="PANTHER" id="PTHR46910">
    <property type="entry name" value="TRANSCRIPTION FACTOR PDR1"/>
    <property type="match status" value="1"/>
</dbReference>